<dbReference type="NCBIfam" id="TIGR01164">
    <property type="entry name" value="rplP_bact"/>
    <property type="match status" value="1"/>
</dbReference>
<dbReference type="InterPro" id="IPR047873">
    <property type="entry name" value="Ribosomal_uL16"/>
</dbReference>
<evidence type="ECO:0000256" key="4">
    <source>
        <dbReference type="RuleBase" id="RU004413"/>
    </source>
</evidence>
<dbReference type="Proteomes" id="UP001150925">
    <property type="component" value="Unassembled WGS sequence"/>
</dbReference>
<keyword evidence="6" id="KW-1185">Reference proteome</keyword>
<comment type="similarity">
    <text evidence="1 4">Belongs to the universal ribosomal protein uL16 family.</text>
</comment>
<dbReference type="AlphaFoldDB" id="A0A9W8ASK5"/>
<accession>A0A9W8ASK5</accession>
<dbReference type="InterPro" id="IPR016180">
    <property type="entry name" value="Ribosomal_uL16_dom"/>
</dbReference>
<dbReference type="Gene3D" id="3.90.1170.10">
    <property type="entry name" value="Ribosomal protein L10e/L16"/>
    <property type="match status" value="1"/>
</dbReference>
<evidence type="ECO:0000256" key="2">
    <source>
        <dbReference type="ARBA" id="ARBA00022980"/>
    </source>
</evidence>
<dbReference type="Pfam" id="PF00252">
    <property type="entry name" value="Ribosomal_L16"/>
    <property type="match status" value="1"/>
</dbReference>
<gene>
    <name evidence="5" type="primary">mrpl16</name>
    <name evidence="5" type="ORF">IWQ62_004300</name>
</gene>
<proteinExistence type="inferred from homology"/>
<evidence type="ECO:0000256" key="3">
    <source>
        <dbReference type="ARBA" id="ARBA00023274"/>
    </source>
</evidence>
<dbReference type="PANTHER" id="PTHR12220:SF13">
    <property type="entry name" value="LARGE RIBOSOMAL SUBUNIT PROTEIN UL16M"/>
    <property type="match status" value="1"/>
</dbReference>
<dbReference type="GO" id="GO:0003735">
    <property type="term" value="F:structural constituent of ribosome"/>
    <property type="evidence" value="ECO:0007669"/>
    <property type="project" value="InterPro"/>
</dbReference>
<dbReference type="PANTHER" id="PTHR12220">
    <property type="entry name" value="50S/60S RIBOSOMAL PROTEIN L16"/>
    <property type="match status" value="1"/>
</dbReference>
<dbReference type="SUPFAM" id="SSF54686">
    <property type="entry name" value="Ribosomal protein L16p/L10e"/>
    <property type="match status" value="1"/>
</dbReference>
<dbReference type="GO" id="GO:0019843">
    <property type="term" value="F:rRNA binding"/>
    <property type="evidence" value="ECO:0007669"/>
    <property type="project" value="InterPro"/>
</dbReference>
<evidence type="ECO:0000313" key="6">
    <source>
        <dbReference type="Proteomes" id="UP001150925"/>
    </source>
</evidence>
<sequence length="259" mass="28995">MLPRLAQSVVRPLVNPWRSVTKLTVAQSIKSSASGNVTKIHHTGASRRFLSQATKVPTWSLLNTIQRQPTLNTLLGTGVQRSWNGVNPTALSTRLTYGSRVLRRFNSTIQPRKVKRRKAQKGRIPVRTGGSQRGNFMAFGDYGLRVKDGVRLTGRQIDAILADVKRRLKPFKGSQIWLRVFPDIPVTSKGNEVRMGKGKGAFEFWACRVPKEKIVLEVRGPGLRPEMAKELLKVAIYKMPVKTVFVDRAEEEKRASALA</sequence>
<reference evidence="5" key="1">
    <citation type="submission" date="2022-07" db="EMBL/GenBank/DDBJ databases">
        <title>Phylogenomic reconstructions and comparative analyses of Kickxellomycotina fungi.</title>
        <authorList>
            <person name="Reynolds N.K."/>
            <person name="Stajich J.E."/>
            <person name="Barry K."/>
            <person name="Grigoriev I.V."/>
            <person name="Crous P."/>
            <person name="Smith M.E."/>
        </authorList>
    </citation>
    <scope>NUCLEOTIDE SEQUENCE</scope>
    <source>
        <strain evidence="5">RSA 1196</strain>
    </source>
</reference>
<organism evidence="5 6">
    <name type="scientific">Dispira parvispora</name>
    <dbReference type="NCBI Taxonomy" id="1520584"/>
    <lineage>
        <taxon>Eukaryota</taxon>
        <taxon>Fungi</taxon>
        <taxon>Fungi incertae sedis</taxon>
        <taxon>Zoopagomycota</taxon>
        <taxon>Kickxellomycotina</taxon>
        <taxon>Dimargaritomycetes</taxon>
        <taxon>Dimargaritales</taxon>
        <taxon>Dimargaritaceae</taxon>
        <taxon>Dispira</taxon>
    </lineage>
</organism>
<dbReference type="PRINTS" id="PR00060">
    <property type="entry name" value="RIBOSOMALL16"/>
</dbReference>
<dbReference type="InterPro" id="IPR036920">
    <property type="entry name" value="Ribosomal_uL16_sf"/>
</dbReference>
<keyword evidence="2 4" id="KW-0689">Ribosomal protein</keyword>
<comment type="caution">
    <text evidence="5">The sequence shown here is derived from an EMBL/GenBank/DDBJ whole genome shotgun (WGS) entry which is preliminary data.</text>
</comment>
<keyword evidence="3 4" id="KW-0687">Ribonucleoprotein</keyword>
<dbReference type="InterPro" id="IPR020798">
    <property type="entry name" value="Ribosomal_uL16_CS"/>
</dbReference>
<evidence type="ECO:0000313" key="5">
    <source>
        <dbReference type="EMBL" id="KAJ1960247.1"/>
    </source>
</evidence>
<dbReference type="InterPro" id="IPR000114">
    <property type="entry name" value="Ribosomal_uL16_bact-type"/>
</dbReference>
<dbReference type="PROSITE" id="PS00701">
    <property type="entry name" value="RIBOSOMAL_L16_2"/>
    <property type="match status" value="1"/>
</dbReference>
<protein>
    <submittedName>
        <fullName evidence="5">39S ribosomal protein L16, mitochondrial</fullName>
    </submittedName>
</protein>
<dbReference type="EMBL" id="JANBPY010001388">
    <property type="protein sequence ID" value="KAJ1960247.1"/>
    <property type="molecule type" value="Genomic_DNA"/>
</dbReference>
<dbReference type="GO" id="GO:0032543">
    <property type="term" value="P:mitochondrial translation"/>
    <property type="evidence" value="ECO:0007669"/>
    <property type="project" value="TreeGrafter"/>
</dbReference>
<dbReference type="OrthoDB" id="268521at2759"/>
<evidence type="ECO:0000256" key="1">
    <source>
        <dbReference type="ARBA" id="ARBA00008931"/>
    </source>
</evidence>
<name>A0A9W8ASK5_9FUNG</name>
<dbReference type="GO" id="GO:0005762">
    <property type="term" value="C:mitochondrial large ribosomal subunit"/>
    <property type="evidence" value="ECO:0007669"/>
    <property type="project" value="TreeGrafter"/>
</dbReference>
<dbReference type="CDD" id="cd01433">
    <property type="entry name" value="Ribosomal_L16_L10e"/>
    <property type="match status" value="1"/>
</dbReference>